<evidence type="ECO:0000313" key="11">
    <source>
        <dbReference type="Proteomes" id="UP001227964"/>
    </source>
</evidence>
<keyword evidence="8" id="KW-0812">Transmembrane</keyword>
<evidence type="ECO:0000256" key="4">
    <source>
        <dbReference type="ARBA" id="ARBA00022982"/>
    </source>
</evidence>
<dbReference type="InterPro" id="IPR017896">
    <property type="entry name" value="4Fe4S_Fe-S-bd"/>
</dbReference>
<feature type="domain" description="4Fe-4S ferredoxin-type" evidence="9">
    <location>
        <begin position="197"/>
        <end position="217"/>
    </location>
</feature>
<dbReference type="Proteomes" id="UP001227964">
    <property type="component" value="Unassembled WGS sequence"/>
</dbReference>
<keyword evidence="6" id="KW-0411">Iron-sulfur</keyword>
<keyword evidence="4" id="KW-0249">Electron transport</keyword>
<accession>A0ABT7IBE4</accession>
<dbReference type="InterPro" id="IPR051684">
    <property type="entry name" value="Electron_Trans/Redox"/>
</dbReference>
<keyword evidence="1" id="KW-0813">Transport</keyword>
<keyword evidence="8" id="KW-0472">Membrane</keyword>
<sequence>MHAQTQKDNDTLQQKRLLTRAAFFLLFLLAPVLNIFRYDLTETHFVLFGFPLSFNLELAWVTQSSPAEVAGQILFWFVLPITLLVPLVLWIAWKWGRIYCGWLCPHFSVVETINHLMTRITGRPTLYEALRRGRRGKALHWAGLALVCALIGFSWALAMLSYLLPPIPLYTDLVTGELAKYPAIFLAVATSLFTLDFLFARHLFCKYGCAFGVVQSIAWMTNGKGKVVTFDAKRAAACRDCTKACDEACPMRLPTRSHKRAKFTCTQCLQCVSACREVQKNNPEGSLLSWEPGEPGKQTILIPVRQVNPPRQQSAKSEELKWKSG</sequence>
<evidence type="ECO:0000256" key="2">
    <source>
        <dbReference type="ARBA" id="ARBA00022485"/>
    </source>
</evidence>
<feature type="domain" description="4Fe-4S ferredoxin-type" evidence="9">
    <location>
        <begin position="83"/>
        <end position="124"/>
    </location>
</feature>
<evidence type="ECO:0000259" key="9">
    <source>
        <dbReference type="Pfam" id="PF12801"/>
    </source>
</evidence>
<dbReference type="PANTHER" id="PTHR30176">
    <property type="entry name" value="FERREDOXIN-TYPE PROTEIN NAPH"/>
    <property type="match status" value="1"/>
</dbReference>
<feature type="transmembrane region" description="Helical" evidence="8">
    <location>
        <begin position="21"/>
        <end position="38"/>
    </location>
</feature>
<gene>
    <name evidence="10" type="ORF">QPM17_10110</name>
</gene>
<dbReference type="EMBL" id="JASSVS010000004">
    <property type="protein sequence ID" value="MDL0431484.1"/>
    <property type="molecule type" value="Genomic_DNA"/>
</dbReference>
<feature type="transmembrane region" description="Helical" evidence="8">
    <location>
        <begin position="73"/>
        <end position="93"/>
    </location>
</feature>
<dbReference type="Pfam" id="PF12801">
    <property type="entry name" value="Fer4_5"/>
    <property type="match status" value="2"/>
</dbReference>
<proteinExistence type="predicted"/>
<keyword evidence="3" id="KW-0479">Metal-binding</keyword>
<keyword evidence="8" id="KW-1133">Transmembrane helix</keyword>
<feature type="compositionally biased region" description="Basic and acidic residues" evidence="7">
    <location>
        <begin position="316"/>
        <end position="325"/>
    </location>
</feature>
<evidence type="ECO:0000256" key="7">
    <source>
        <dbReference type="SAM" id="MobiDB-lite"/>
    </source>
</evidence>
<protein>
    <submittedName>
        <fullName evidence="10">4Fe-4S binding protein</fullName>
    </submittedName>
</protein>
<dbReference type="PANTHER" id="PTHR30176:SF3">
    <property type="entry name" value="FERREDOXIN-TYPE PROTEIN NAPH"/>
    <property type="match status" value="1"/>
</dbReference>
<evidence type="ECO:0000256" key="1">
    <source>
        <dbReference type="ARBA" id="ARBA00022448"/>
    </source>
</evidence>
<feature type="transmembrane region" description="Helical" evidence="8">
    <location>
        <begin position="138"/>
        <end position="158"/>
    </location>
</feature>
<keyword evidence="5" id="KW-0408">Iron</keyword>
<evidence type="ECO:0000256" key="8">
    <source>
        <dbReference type="SAM" id="Phobius"/>
    </source>
</evidence>
<reference evidence="10 11" key="1">
    <citation type="submission" date="2023-06" db="EMBL/GenBank/DDBJ databases">
        <title>Marinobacter azerbaijanicus a moderately halophilic, isolated from Urmia Lake in Azerbaijan region of Iran.</title>
        <authorList>
            <person name="Sanchez-Porro C."/>
            <person name="Aghdam E.M."/>
            <person name="Saheb S.M."/>
            <person name="Tarhriz V."/>
            <person name="Kazemi E."/>
            <person name="Ammozegar M.A."/>
            <person name="Ventosa A."/>
            <person name="Hejazi M.S."/>
        </authorList>
    </citation>
    <scope>NUCLEOTIDE SEQUENCE [LARGE SCALE GENOMIC DNA]</scope>
    <source>
        <strain evidence="10 11">TBZ242</strain>
    </source>
</reference>
<evidence type="ECO:0000313" key="10">
    <source>
        <dbReference type="EMBL" id="MDL0431484.1"/>
    </source>
</evidence>
<feature type="region of interest" description="Disordered" evidence="7">
    <location>
        <begin position="303"/>
        <end position="325"/>
    </location>
</feature>
<evidence type="ECO:0000256" key="5">
    <source>
        <dbReference type="ARBA" id="ARBA00023004"/>
    </source>
</evidence>
<dbReference type="RefSeq" id="WP_285390565.1">
    <property type="nucleotide sequence ID" value="NZ_JASSVS010000004.1"/>
</dbReference>
<dbReference type="SUPFAM" id="SSF54862">
    <property type="entry name" value="4Fe-4S ferredoxins"/>
    <property type="match status" value="1"/>
</dbReference>
<keyword evidence="2" id="KW-0004">4Fe-4S</keyword>
<comment type="caution">
    <text evidence="10">The sequence shown here is derived from an EMBL/GenBank/DDBJ whole genome shotgun (WGS) entry which is preliminary data.</text>
</comment>
<evidence type="ECO:0000256" key="3">
    <source>
        <dbReference type="ARBA" id="ARBA00022723"/>
    </source>
</evidence>
<evidence type="ECO:0000256" key="6">
    <source>
        <dbReference type="ARBA" id="ARBA00023014"/>
    </source>
</evidence>
<keyword evidence="11" id="KW-1185">Reference proteome</keyword>
<name>A0ABT7IBE4_9GAMM</name>
<organism evidence="10 11">
    <name type="scientific">Marinobacter azerbaijanicus</name>
    <dbReference type="NCBI Taxonomy" id="3050455"/>
    <lineage>
        <taxon>Bacteria</taxon>
        <taxon>Pseudomonadati</taxon>
        <taxon>Pseudomonadota</taxon>
        <taxon>Gammaproteobacteria</taxon>
        <taxon>Pseudomonadales</taxon>
        <taxon>Marinobacteraceae</taxon>
        <taxon>Marinobacter</taxon>
    </lineage>
</organism>
<feature type="transmembrane region" description="Helical" evidence="8">
    <location>
        <begin position="178"/>
        <end position="199"/>
    </location>
</feature>